<keyword evidence="1" id="KW-0732">Signal</keyword>
<dbReference type="AlphaFoldDB" id="A0AAD1XXB3"/>
<organism evidence="2 3">
    <name type="scientific">Euplotes crassus</name>
    <dbReference type="NCBI Taxonomy" id="5936"/>
    <lineage>
        <taxon>Eukaryota</taxon>
        <taxon>Sar</taxon>
        <taxon>Alveolata</taxon>
        <taxon>Ciliophora</taxon>
        <taxon>Intramacronucleata</taxon>
        <taxon>Spirotrichea</taxon>
        <taxon>Hypotrichia</taxon>
        <taxon>Euplotida</taxon>
        <taxon>Euplotidae</taxon>
        <taxon>Moneuplotes</taxon>
    </lineage>
</organism>
<protein>
    <submittedName>
        <fullName evidence="2">Uncharacterized protein</fullName>
    </submittedName>
</protein>
<dbReference type="Proteomes" id="UP001295684">
    <property type="component" value="Unassembled WGS sequence"/>
</dbReference>
<evidence type="ECO:0000256" key="1">
    <source>
        <dbReference type="SAM" id="SignalP"/>
    </source>
</evidence>
<gene>
    <name evidence="2" type="ORF">ECRASSUSDP1_LOCUS22167</name>
</gene>
<evidence type="ECO:0000313" key="2">
    <source>
        <dbReference type="EMBL" id="CAI2380727.1"/>
    </source>
</evidence>
<proteinExistence type="predicted"/>
<feature type="signal peptide" evidence="1">
    <location>
        <begin position="1"/>
        <end position="18"/>
    </location>
</feature>
<name>A0AAD1XXB3_EUPCR</name>
<feature type="chain" id="PRO_5042049650" evidence="1">
    <location>
        <begin position="19"/>
        <end position="203"/>
    </location>
</feature>
<sequence length="203" mass="22930">MKMEKLVCLVMILGCVFAARIYVGGDDFRLDAYTERDAPFDIYFNTNAPDCCGGGSLNSYVHICAKADEHFEIHEGAKAFKYETRCHLWDCAIRRSFRNSTISLSGPNNDPIFNDDGDIISSLQTDTSSPSQKTSNLSYTSVYSLNSQSFQDSNFPSDSKLEDKYYVCYITNNYSQKNLTEYRSANVTVQQEDLSVKNLLSQE</sequence>
<evidence type="ECO:0000313" key="3">
    <source>
        <dbReference type="Proteomes" id="UP001295684"/>
    </source>
</evidence>
<accession>A0AAD1XXB3</accession>
<comment type="caution">
    <text evidence="2">The sequence shown here is derived from an EMBL/GenBank/DDBJ whole genome shotgun (WGS) entry which is preliminary data.</text>
</comment>
<reference evidence="2" key="1">
    <citation type="submission" date="2023-07" db="EMBL/GenBank/DDBJ databases">
        <authorList>
            <consortium name="AG Swart"/>
            <person name="Singh M."/>
            <person name="Singh A."/>
            <person name="Seah K."/>
            <person name="Emmerich C."/>
        </authorList>
    </citation>
    <scope>NUCLEOTIDE SEQUENCE</scope>
    <source>
        <strain evidence="2">DP1</strain>
    </source>
</reference>
<keyword evidence="3" id="KW-1185">Reference proteome</keyword>
<dbReference type="EMBL" id="CAMPGE010022704">
    <property type="protein sequence ID" value="CAI2380727.1"/>
    <property type="molecule type" value="Genomic_DNA"/>
</dbReference>